<dbReference type="InterPro" id="IPR036397">
    <property type="entry name" value="RNaseH_sf"/>
</dbReference>
<evidence type="ECO:0000256" key="10">
    <source>
        <dbReference type="ARBA" id="ARBA00022839"/>
    </source>
</evidence>
<reference evidence="20 21" key="1">
    <citation type="submission" date="2019-02" db="EMBL/GenBank/DDBJ databases">
        <title>Prokaryotic population dynamics and viral predation in marine succession experiment using metagenomics: the confinement effect.</title>
        <authorList>
            <person name="Haro-Moreno J.M."/>
            <person name="Rodriguez-Valera F."/>
            <person name="Lopez-Perez M."/>
        </authorList>
    </citation>
    <scope>NUCLEOTIDE SEQUENCE [LARGE SCALE GENOMIC DNA]</scope>
    <source>
        <strain evidence="20">MED-G162</strain>
    </source>
</reference>
<dbReference type="InterPro" id="IPR006309">
    <property type="entry name" value="DnaQ_proteo"/>
</dbReference>
<evidence type="ECO:0000256" key="9">
    <source>
        <dbReference type="ARBA" id="ARBA00022801"/>
    </source>
</evidence>
<dbReference type="GO" id="GO:0045004">
    <property type="term" value="P:DNA replication proofreading"/>
    <property type="evidence" value="ECO:0007669"/>
    <property type="project" value="TreeGrafter"/>
</dbReference>
<comment type="catalytic activity">
    <reaction evidence="14 18">
        <text>DNA(n) + a 2'-deoxyribonucleoside 5'-triphosphate = DNA(n+1) + diphosphate</text>
        <dbReference type="Rhea" id="RHEA:22508"/>
        <dbReference type="Rhea" id="RHEA-COMP:17339"/>
        <dbReference type="Rhea" id="RHEA-COMP:17340"/>
        <dbReference type="ChEBI" id="CHEBI:33019"/>
        <dbReference type="ChEBI" id="CHEBI:61560"/>
        <dbReference type="ChEBI" id="CHEBI:173112"/>
        <dbReference type="EC" id="2.7.7.7"/>
    </reaction>
</comment>
<protein>
    <recommendedName>
        <fullName evidence="3 18">DNA polymerase III subunit epsilon</fullName>
        <ecNumber evidence="2 18">2.7.7.7</ecNumber>
    </recommendedName>
</protein>
<sequence length="238" mass="27158">MSKKYIVLDTETTGLEYKQGHRVIEIGAVLMNDRKKSTDHFHSYLNPSRLIDEEASKVHGITNQDLEDKPAFDEIAEEFINFIDGSTLVIHNAPFDLGFLNNELMMASTSYPKIEEICDVEDSLLIARDKFPGQRNSLDALASRFEISGYDRTFHGALLDANILADVYMQLTGGQSKFEFITNGNVVSEQEIKTEELIIDQIDDLPTIKSCKKDSEAHNERLSEIEKKYSLRTIWRKF</sequence>
<feature type="domain" description="Exonuclease" evidence="19">
    <location>
        <begin position="4"/>
        <end position="177"/>
    </location>
</feature>
<feature type="binding site" evidence="16">
    <location>
        <position position="160"/>
    </location>
    <ligand>
        <name>substrate</name>
    </ligand>
</feature>
<dbReference type="GO" id="GO:0046872">
    <property type="term" value="F:metal ion binding"/>
    <property type="evidence" value="ECO:0007669"/>
    <property type="project" value="UniProtKB-KW"/>
</dbReference>
<feature type="binding site" evidence="16">
    <location>
        <position position="59"/>
    </location>
    <ligand>
        <name>substrate</name>
    </ligand>
</feature>
<feature type="binding site" evidence="17">
    <location>
        <position position="160"/>
    </location>
    <ligand>
        <name>a divalent metal cation</name>
        <dbReference type="ChEBI" id="CHEBI:60240"/>
        <label>1</label>
        <note>catalytic</note>
    </ligand>
</feature>
<evidence type="ECO:0000256" key="16">
    <source>
        <dbReference type="PIRSR" id="PIRSR606309-2"/>
    </source>
</evidence>
<dbReference type="EMBL" id="SHBH01000019">
    <property type="protein sequence ID" value="RZO26067.1"/>
    <property type="molecule type" value="Genomic_DNA"/>
</dbReference>
<dbReference type="PANTHER" id="PTHR30231">
    <property type="entry name" value="DNA POLYMERASE III SUBUNIT EPSILON"/>
    <property type="match status" value="1"/>
</dbReference>
<evidence type="ECO:0000256" key="12">
    <source>
        <dbReference type="ARBA" id="ARBA00022932"/>
    </source>
</evidence>
<dbReference type="Pfam" id="PF00929">
    <property type="entry name" value="RNase_T"/>
    <property type="match status" value="1"/>
</dbReference>
<comment type="cofactor">
    <cofactor evidence="1 18">
        <name>Mn(2+)</name>
        <dbReference type="ChEBI" id="CHEBI:29035"/>
    </cofactor>
</comment>
<keyword evidence="5 18" id="KW-0548">Nucleotidyltransferase</keyword>
<dbReference type="InterPro" id="IPR006054">
    <property type="entry name" value="DnaQ"/>
</dbReference>
<dbReference type="Gene3D" id="3.30.420.10">
    <property type="entry name" value="Ribonuclease H-like superfamily/Ribonuclease H"/>
    <property type="match status" value="1"/>
</dbReference>
<dbReference type="NCBIfam" id="TIGR00573">
    <property type="entry name" value="dnaq"/>
    <property type="match status" value="1"/>
</dbReference>
<evidence type="ECO:0000256" key="6">
    <source>
        <dbReference type="ARBA" id="ARBA00022705"/>
    </source>
</evidence>
<evidence type="ECO:0000256" key="7">
    <source>
        <dbReference type="ARBA" id="ARBA00022722"/>
    </source>
</evidence>
<accession>A0A520MXU6</accession>
<dbReference type="NCBIfam" id="TIGR01406">
    <property type="entry name" value="dnaQ_proteo"/>
    <property type="match status" value="1"/>
</dbReference>
<gene>
    <name evidence="18" type="primary">dnaQ</name>
    <name evidence="20" type="ORF">EVA95_02670</name>
</gene>
<comment type="subunit">
    <text evidence="18">DNA polymerase III contains a core (composed of alpha, epsilon and theta chains) that associates with a tau subunit. This core dimerizes to form the POLIII' complex. PolIII' associates with the gamma complex (composed of gamma, delta, delta', psi and chi chains) and with the beta chain to form the complete DNA polymerase III complex.</text>
</comment>
<dbReference type="SUPFAM" id="SSF53098">
    <property type="entry name" value="Ribonuclease H-like"/>
    <property type="match status" value="1"/>
</dbReference>
<name>A0A520MXU6_9GAMM</name>
<evidence type="ECO:0000256" key="4">
    <source>
        <dbReference type="ARBA" id="ARBA00022679"/>
    </source>
</evidence>
<dbReference type="GO" id="GO:0003677">
    <property type="term" value="F:DNA binding"/>
    <property type="evidence" value="ECO:0007669"/>
    <property type="project" value="InterPro"/>
</dbReference>
<dbReference type="GO" id="GO:0008408">
    <property type="term" value="F:3'-5' exonuclease activity"/>
    <property type="evidence" value="ECO:0007669"/>
    <property type="project" value="TreeGrafter"/>
</dbReference>
<keyword evidence="8 17" id="KW-0479">Metal-binding</keyword>
<keyword evidence="13 17" id="KW-0464">Manganese</keyword>
<feature type="binding site" evidence="16">
    <location>
        <position position="11"/>
    </location>
    <ligand>
        <name>substrate</name>
    </ligand>
</feature>
<keyword evidence="10 18" id="KW-0269">Exonuclease</keyword>
<evidence type="ECO:0000256" key="18">
    <source>
        <dbReference type="RuleBase" id="RU364087"/>
    </source>
</evidence>
<dbReference type="FunFam" id="3.30.420.10:FF:000012">
    <property type="entry name" value="DNA polymerase III subunit epsilon"/>
    <property type="match status" value="1"/>
</dbReference>
<keyword evidence="12 18" id="KW-0239">DNA-directed DNA polymerase</keyword>
<keyword evidence="11 17" id="KW-0460">Magnesium</keyword>
<keyword evidence="7 18" id="KW-0540">Nuclease</keyword>
<dbReference type="SMART" id="SM00479">
    <property type="entry name" value="EXOIII"/>
    <property type="match status" value="1"/>
</dbReference>
<feature type="binding site" evidence="16">
    <location>
        <position position="54"/>
    </location>
    <ligand>
        <name>substrate</name>
    </ligand>
</feature>
<dbReference type="InterPro" id="IPR012337">
    <property type="entry name" value="RNaseH-like_sf"/>
</dbReference>
<evidence type="ECO:0000256" key="13">
    <source>
        <dbReference type="ARBA" id="ARBA00023211"/>
    </source>
</evidence>
<dbReference type="GO" id="GO:0003887">
    <property type="term" value="F:DNA-directed DNA polymerase activity"/>
    <property type="evidence" value="ECO:0007669"/>
    <property type="project" value="UniProtKB-KW"/>
</dbReference>
<proteinExistence type="predicted"/>
<dbReference type="AlphaFoldDB" id="A0A520MXU6"/>
<evidence type="ECO:0000256" key="2">
    <source>
        <dbReference type="ARBA" id="ARBA00012417"/>
    </source>
</evidence>
<evidence type="ECO:0000256" key="3">
    <source>
        <dbReference type="ARBA" id="ARBA00020352"/>
    </source>
</evidence>
<evidence type="ECO:0000256" key="17">
    <source>
        <dbReference type="PIRSR" id="PIRSR606309-3"/>
    </source>
</evidence>
<feature type="binding site" evidence="17">
    <location>
        <position position="9"/>
    </location>
    <ligand>
        <name>a divalent metal cation</name>
        <dbReference type="ChEBI" id="CHEBI:60240"/>
        <label>1</label>
        <note>catalytic</note>
    </ligand>
</feature>
<evidence type="ECO:0000256" key="1">
    <source>
        <dbReference type="ARBA" id="ARBA00001936"/>
    </source>
</evidence>
<feature type="binding site" evidence="16">
    <location>
        <position position="9"/>
    </location>
    <ligand>
        <name>substrate</name>
    </ligand>
</feature>
<comment type="function">
    <text evidence="18">DNA polymerase III is a complex, multichain enzyme responsible for most of the replicative synthesis in bacteria. The epsilon subunit contain the editing function and is a proofreading 3'-5' exonuclease.</text>
</comment>
<comment type="cofactor">
    <cofactor evidence="17">
        <name>Mg(2+)</name>
        <dbReference type="ChEBI" id="CHEBI:18420"/>
    </cofactor>
    <cofactor evidence="17">
        <name>Mn(2+)</name>
        <dbReference type="ChEBI" id="CHEBI:29035"/>
    </cofactor>
    <text evidence="17">Binds 2 divalent metal cations. Magnesium or manganese.</text>
</comment>
<comment type="caution">
    <text evidence="20">The sequence shown here is derived from an EMBL/GenBank/DDBJ whole genome shotgun (WGS) entry which is preliminary data.</text>
</comment>
<dbReference type="CDD" id="cd06131">
    <property type="entry name" value="DNA_pol_III_epsilon_Ecoli_like"/>
    <property type="match status" value="1"/>
</dbReference>
<evidence type="ECO:0000256" key="15">
    <source>
        <dbReference type="PIRSR" id="PIRSR606309-1"/>
    </source>
</evidence>
<dbReference type="GO" id="GO:0005829">
    <property type="term" value="C:cytosol"/>
    <property type="evidence" value="ECO:0007669"/>
    <property type="project" value="TreeGrafter"/>
</dbReference>
<evidence type="ECO:0000259" key="19">
    <source>
        <dbReference type="SMART" id="SM00479"/>
    </source>
</evidence>
<keyword evidence="9 18" id="KW-0378">Hydrolase</keyword>
<keyword evidence="4 18" id="KW-0808">Transferase</keyword>
<dbReference type="InterPro" id="IPR013520">
    <property type="entry name" value="Ribonucl_H"/>
</dbReference>
<dbReference type="EC" id="2.7.7.7" evidence="2 18"/>
<evidence type="ECO:0000256" key="14">
    <source>
        <dbReference type="ARBA" id="ARBA00049244"/>
    </source>
</evidence>
<evidence type="ECO:0000313" key="21">
    <source>
        <dbReference type="Proteomes" id="UP000319384"/>
    </source>
</evidence>
<organism evidence="20 21">
    <name type="scientific">SAR86 cluster bacterium</name>
    <dbReference type="NCBI Taxonomy" id="2030880"/>
    <lineage>
        <taxon>Bacteria</taxon>
        <taxon>Pseudomonadati</taxon>
        <taxon>Pseudomonadota</taxon>
        <taxon>Gammaproteobacteria</taxon>
        <taxon>SAR86 cluster</taxon>
    </lineage>
</organism>
<evidence type="ECO:0000256" key="5">
    <source>
        <dbReference type="ARBA" id="ARBA00022695"/>
    </source>
</evidence>
<evidence type="ECO:0000256" key="11">
    <source>
        <dbReference type="ARBA" id="ARBA00022842"/>
    </source>
</evidence>
<feature type="active site" description="Proton acceptor" evidence="15">
    <location>
        <position position="155"/>
    </location>
</feature>
<dbReference type="NCBIfam" id="NF004316">
    <property type="entry name" value="PRK05711.1"/>
    <property type="match status" value="1"/>
</dbReference>
<keyword evidence="6 18" id="KW-0235">DNA replication</keyword>
<feature type="binding site" evidence="17">
    <location>
        <position position="11"/>
    </location>
    <ligand>
        <name>a divalent metal cation</name>
        <dbReference type="ChEBI" id="CHEBI:60240"/>
        <label>1</label>
        <note>catalytic</note>
    </ligand>
</feature>
<evidence type="ECO:0000313" key="20">
    <source>
        <dbReference type="EMBL" id="RZO26067.1"/>
    </source>
</evidence>
<evidence type="ECO:0000256" key="8">
    <source>
        <dbReference type="ARBA" id="ARBA00022723"/>
    </source>
</evidence>
<dbReference type="PANTHER" id="PTHR30231:SF41">
    <property type="entry name" value="DNA POLYMERASE III SUBUNIT EPSILON"/>
    <property type="match status" value="1"/>
</dbReference>
<dbReference type="Proteomes" id="UP000319384">
    <property type="component" value="Unassembled WGS sequence"/>
</dbReference>